<dbReference type="Pfam" id="PF08510">
    <property type="entry name" value="PIG-P"/>
    <property type="match status" value="1"/>
</dbReference>
<dbReference type="AlphaFoldDB" id="A0A6J1WQW5"/>
<accession>A0A6J1WQW5</accession>
<reference evidence="8" key="1">
    <citation type="submission" date="2025-08" db="UniProtKB">
        <authorList>
            <consortium name="RefSeq"/>
        </authorList>
    </citation>
    <scope>IDENTIFICATION</scope>
    <source>
        <tissue evidence="8">Whole larvae</tissue>
    </source>
</reference>
<dbReference type="InParanoid" id="A0A6J1WQW5"/>
<evidence type="ECO:0000256" key="1">
    <source>
        <dbReference type="ARBA" id="ARBA00004141"/>
    </source>
</evidence>
<keyword evidence="8" id="KW-0808">Transferase</keyword>
<dbReference type="Proteomes" id="UP001652740">
    <property type="component" value="Unplaced"/>
</dbReference>
<feature type="transmembrane region" description="Helical" evidence="5">
    <location>
        <begin position="12"/>
        <end position="33"/>
    </location>
</feature>
<dbReference type="GO" id="GO:0016020">
    <property type="term" value="C:membrane"/>
    <property type="evidence" value="ECO:0007669"/>
    <property type="project" value="UniProtKB-SubCell"/>
</dbReference>
<gene>
    <name evidence="8" type="primary">LOC113517383</name>
</gene>
<evidence type="ECO:0000256" key="4">
    <source>
        <dbReference type="ARBA" id="ARBA00023136"/>
    </source>
</evidence>
<keyword evidence="4 5" id="KW-0472">Membrane</keyword>
<keyword evidence="2 5" id="KW-0812">Transmembrane</keyword>
<dbReference type="InterPro" id="IPR052263">
    <property type="entry name" value="GPI_Anchor_Biosynth"/>
</dbReference>
<dbReference type="FunCoup" id="A0A6J1WQW5">
    <property type="interactions" value="81"/>
</dbReference>
<dbReference type="GeneID" id="113517383"/>
<dbReference type="InterPro" id="IPR013717">
    <property type="entry name" value="PIG-P"/>
</dbReference>
<sequence length="163" mass="19296">MPEQTPAPTPARSLYGFFMYVFSKTMLGIYLIWAFVPDDYLHYVNIYYYPVKYWSIAVPIQCLVALTLFVFLIYPSLNMILTLNIDSENTIRDPFSHYSKEIIKNNYKTDIFCTCIDENKCLKNNYTVIPKDYKQNTVPELHDLNISYVCKKIYMNKEDNMKD</sequence>
<evidence type="ECO:0000256" key="2">
    <source>
        <dbReference type="ARBA" id="ARBA00022692"/>
    </source>
</evidence>
<feature type="transmembrane region" description="Helical" evidence="5">
    <location>
        <begin position="53"/>
        <end position="74"/>
    </location>
</feature>
<protein>
    <submittedName>
        <fullName evidence="8">Phosphatidylinositol N-acetylglucosaminyltransferase subunit P</fullName>
    </submittedName>
</protein>
<dbReference type="GO" id="GO:0005783">
    <property type="term" value="C:endoplasmic reticulum"/>
    <property type="evidence" value="ECO:0007669"/>
    <property type="project" value="TreeGrafter"/>
</dbReference>
<evidence type="ECO:0000256" key="3">
    <source>
        <dbReference type="ARBA" id="ARBA00022989"/>
    </source>
</evidence>
<feature type="domain" description="PIG-P" evidence="6">
    <location>
        <begin position="12"/>
        <end position="154"/>
    </location>
</feature>
<organism evidence="7 8">
    <name type="scientific">Galleria mellonella</name>
    <name type="common">Greater wax moth</name>
    <dbReference type="NCBI Taxonomy" id="7137"/>
    <lineage>
        <taxon>Eukaryota</taxon>
        <taxon>Metazoa</taxon>
        <taxon>Ecdysozoa</taxon>
        <taxon>Arthropoda</taxon>
        <taxon>Hexapoda</taxon>
        <taxon>Insecta</taxon>
        <taxon>Pterygota</taxon>
        <taxon>Neoptera</taxon>
        <taxon>Endopterygota</taxon>
        <taxon>Lepidoptera</taxon>
        <taxon>Glossata</taxon>
        <taxon>Ditrysia</taxon>
        <taxon>Pyraloidea</taxon>
        <taxon>Pyralidae</taxon>
        <taxon>Galleriinae</taxon>
        <taxon>Galleria</taxon>
    </lineage>
</organism>
<dbReference type="PANTHER" id="PTHR46346:SF1">
    <property type="entry name" value="PHOSPHATIDYLINOSITOL N-ACETYLGLUCOSAMINYLTRANSFERASE SUBUNIT P"/>
    <property type="match status" value="1"/>
</dbReference>
<keyword evidence="8" id="KW-0328">Glycosyltransferase</keyword>
<dbReference type="KEGG" id="gmw:113517383"/>
<evidence type="ECO:0000313" key="8">
    <source>
        <dbReference type="RefSeq" id="XP_026757839.1"/>
    </source>
</evidence>
<dbReference type="CTD" id="43168"/>
<evidence type="ECO:0000313" key="7">
    <source>
        <dbReference type="Proteomes" id="UP001652740"/>
    </source>
</evidence>
<name>A0A6J1WQW5_GALME</name>
<evidence type="ECO:0000259" key="6">
    <source>
        <dbReference type="Pfam" id="PF08510"/>
    </source>
</evidence>
<dbReference type="GO" id="GO:0006506">
    <property type="term" value="P:GPI anchor biosynthetic process"/>
    <property type="evidence" value="ECO:0007669"/>
    <property type="project" value="TreeGrafter"/>
</dbReference>
<comment type="subcellular location">
    <subcellularLocation>
        <location evidence="1">Membrane</location>
        <topology evidence="1">Multi-pass membrane protein</topology>
    </subcellularLocation>
</comment>
<proteinExistence type="predicted"/>
<evidence type="ECO:0000256" key="5">
    <source>
        <dbReference type="SAM" id="Phobius"/>
    </source>
</evidence>
<dbReference type="PANTHER" id="PTHR46346">
    <property type="entry name" value="PHOSPHATIDYLINOSITOL N-ACETYLGLUCOSAMINYLTRANSFERASE SUBUNIT P"/>
    <property type="match status" value="1"/>
</dbReference>
<keyword evidence="3 5" id="KW-1133">Transmembrane helix</keyword>
<dbReference type="OrthoDB" id="690928at2759"/>
<keyword evidence="7" id="KW-1185">Reference proteome</keyword>
<dbReference type="RefSeq" id="XP_026757839.1">
    <property type="nucleotide sequence ID" value="XM_026902038.3"/>
</dbReference>
<dbReference type="GO" id="GO:0016757">
    <property type="term" value="F:glycosyltransferase activity"/>
    <property type="evidence" value="ECO:0007669"/>
    <property type="project" value="UniProtKB-KW"/>
</dbReference>